<dbReference type="GeneID" id="97364573"/>
<dbReference type="EMBL" id="FBWC01000002">
    <property type="protein sequence ID" value="CUX08785.1"/>
    <property type="molecule type" value="Genomic_DNA"/>
</dbReference>
<feature type="transmembrane region" description="Helical" evidence="1">
    <location>
        <begin position="85"/>
        <end position="103"/>
    </location>
</feature>
<evidence type="ECO:0000313" key="3">
    <source>
        <dbReference type="Proteomes" id="UP000191897"/>
    </source>
</evidence>
<keyword evidence="1" id="KW-1133">Transmembrane helix</keyword>
<protein>
    <recommendedName>
        <fullName evidence="4">Transmembrane protein</fullName>
    </recommendedName>
</protein>
<feature type="transmembrane region" description="Helical" evidence="1">
    <location>
        <begin position="185"/>
        <end position="205"/>
    </location>
</feature>
<evidence type="ECO:0000256" key="1">
    <source>
        <dbReference type="SAM" id="Phobius"/>
    </source>
</evidence>
<feature type="transmembrane region" description="Helical" evidence="1">
    <location>
        <begin position="147"/>
        <end position="165"/>
    </location>
</feature>
<sequence length="208" mass="22120">MGRAVWAIAVGVLVSLGAFMVLSLLGVGVGWWFLDTITPTVSGVTKNTNTGDWGRMLLLPLSMTVGIVCGALVFDPGMSSKTEAIAVSIVFFLLVSVSGINFWTNDNLINVNAQLVIDVFLSVSALAVIILLLRWEPTRPTTLAVQRVALFLITVFGFVLPLFYGTSLLLQGMGFEGELKKISDFIGFISAALGLVAAAAPNLLAKRS</sequence>
<dbReference type="AlphaFoldDB" id="A0A1S7NLJ8"/>
<feature type="transmembrane region" description="Helical" evidence="1">
    <location>
        <begin position="115"/>
        <end position="135"/>
    </location>
</feature>
<feature type="transmembrane region" description="Helical" evidence="1">
    <location>
        <begin position="7"/>
        <end position="33"/>
    </location>
</feature>
<evidence type="ECO:0000313" key="2">
    <source>
        <dbReference type="EMBL" id="CUX08785.1"/>
    </source>
</evidence>
<keyword evidence="1" id="KW-0812">Transmembrane</keyword>
<proteinExistence type="predicted"/>
<reference evidence="2 3" key="1">
    <citation type="submission" date="2016-01" db="EMBL/GenBank/DDBJ databases">
        <authorList>
            <person name="Oliw E.H."/>
        </authorList>
    </citation>
    <scope>NUCLEOTIDE SEQUENCE [LARGE SCALE GENOMIC DNA]</scope>
    <source>
        <strain evidence="2 3">Kerr 14</strain>
    </source>
</reference>
<evidence type="ECO:0008006" key="4">
    <source>
        <dbReference type="Google" id="ProtNLM"/>
    </source>
</evidence>
<dbReference type="Proteomes" id="UP000191897">
    <property type="component" value="Unassembled WGS sequence"/>
</dbReference>
<dbReference type="RefSeq" id="WP_003507981.1">
    <property type="nucleotide sequence ID" value="NZ_LT009730.1"/>
</dbReference>
<gene>
    <name evidence="2" type="ORF">AGR4C_Cc100078</name>
</gene>
<feature type="transmembrane region" description="Helical" evidence="1">
    <location>
        <begin position="53"/>
        <end position="73"/>
    </location>
</feature>
<accession>A0A1S7NLJ8</accession>
<organism evidence="2 3">
    <name type="scientific">Agrobacterium tumefaciens str. Kerr 14</name>
    <dbReference type="NCBI Taxonomy" id="1183424"/>
    <lineage>
        <taxon>Bacteria</taxon>
        <taxon>Pseudomonadati</taxon>
        <taxon>Pseudomonadota</taxon>
        <taxon>Alphaproteobacteria</taxon>
        <taxon>Hyphomicrobiales</taxon>
        <taxon>Rhizobiaceae</taxon>
        <taxon>Rhizobium/Agrobacterium group</taxon>
        <taxon>Agrobacterium</taxon>
        <taxon>Agrobacterium tumefaciens complex</taxon>
    </lineage>
</organism>
<name>A0A1S7NLJ8_AGRTU</name>
<keyword evidence="1" id="KW-0472">Membrane</keyword>